<proteinExistence type="predicted"/>
<evidence type="ECO:0000256" key="2">
    <source>
        <dbReference type="SAM" id="SignalP"/>
    </source>
</evidence>
<gene>
    <name evidence="3" type="ORF">ILEXP_LOCUS54353</name>
</gene>
<comment type="caution">
    <text evidence="3">The sequence shown here is derived from an EMBL/GenBank/DDBJ whole genome shotgun (WGS) entry which is preliminary data.</text>
</comment>
<evidence type="ECO:0000313" key="4">
    <source>
        <dbReference type="Proteomes" id="UP001642360"/>
    </source>
</evidence>
<feature type="compositionally biased region" description="Basic and acidic residues" evidence="1">
    <location>
        <begin position="153"/>
        <end position="227"/>
    </location>
</feature>
<reference evidence="3 4" key="1">
    <citation type="submission" date="2024-02" db="EMBL/GenBank/DDBJ databases">
        <authorList>
            <person name="Vignale AGUSTIN F."/>
            <person name="Sosa J E."/>
            <person name="Modenutti C."/>
        </authorList>
    </citation>
    <scope>NUCLEOTIDE SEQUENCE [LARGE SCALE GENOMIC DNA]</scope>
</reference>
<feature type="chain" id="PRO_5044861256" evidence="2">
    <location>
        <begin position="23"/>
        <end position="363"/>
    </location>
</feature>
<sequence length="363" mass="43013">MVQFYVDWLLLSILYVIPTTNCDLSTYTGGPNHERSSSPIPLKEDDRRRKDDRRDLDRDSGRSRYGRSGDSDRHFDRQSYRSSHSYNRHDDYNRHDKHADDNEREHSKFSQRYGRNSRGGIHSDYSKCESEHNKSRDDLRDVDKFSVDWFDGSGHRNRDKERKPSSLEYQRYNDKEALFDRARSGRRYSNTEDVKSEERGHHKGDRDSQYEKRDHRRSLGDHKRERSPTYGDSKGYQNDSNSRRDSSRHHLKGASGSDTKELDGQMYAKEEKKKYNDWETNRHHERYKREPGEQFEDRTALTSKDEEFPAKKPKLFGLVGGTNDGKDGNLLLYCVAIFKHIFSRVYFPCYVSSFLIMSIIMHY</sequence>
<evidence type="ECO:0000256" key="1">
    <source>
        <dbReference type="SAM" id="MobiDB-lite"/>
    </source>
</evidence>
<keyword evidence="2" id="KW-0732">Signal</keyword>
<name>A0ABC8UTE3_9AQUA</name>
<evidence type="ECO:0000313" key="3">
    <source>
        <dbReference type="EMBL" id="CAK9184057.1"/>
    </source>
</evidence>
<protein>
    <submittedName>
        <fullName evidence="3">Uncharacterized protein</fullName>
    </submittedName>
</protein>
<feature type="compositionally biased region" description="Basic and acidic residues" evidence="1">
    <location>
        <begin position="124"/>
        <end position="137"/>
    </location>
</feature>
<dbReference type="PANTHER" id="PTHR22426:SF2">
    <property type="entry name" value="ARGININE_SERINE-RICH COILED-COIL PROTEIN 2"/>
    <property type="match status" value="1"/>
</dbReference>
<feature type="region of interest" description="Disordered" evidence="1">
    <location>
        <begin position="26"/>
        <end position="137"/>
    </location>
</feature>
<dbReference type="PANTHER" id="PTHR22426">
    <property type="entry name" value="ARGININE_SERINE-RICH COILED-COIL PROTEIN 2"/>
    <property type="match status" value="1"/>
</dbReference>
<organism evidence="3 4">
    <name type="scientific">Ilex paraguariensis</name>
    <name type="common">yerba mate</name>
    <dbReference type="NCBI Taxonomy" id="185542"/>
    <lineage>
        <taxon>Eukaryota</taxon>
        <taxon>Viridiplantae</taxon>
        <taxon>Streptophyta</taxon>
        <taxon>Embryophyta</taxon>
        <taxon>Tracheophyta</taxon>
        <taxon>Spermatophyta</taxon>
        <taxon>Magnoliopsida</taxon>
        <taxon>eudicotyledons</taxon>
        <taxon>Gunneridae</taxon>
        <taxon>Pentapetalae</taxon>
        <taxon>asterids</taxon>
        <taxon>campanulids</taxon>
        <taxon>Aquifoliales</taxon>
        <taxon>Aquifoliaceae</taxon>
        <taxon>Ilex</taxon>
    </lineage>
</organism>
<feature type="compositionally biased region" description="Basic and acidic residues" evidence="1">
    <location>
        <begin position="32"/>
        <end position="79"/>
    </location>
</feature>
<feature type="compositionally biased region" description="Basic and acidic residues" evidence="1">
    <location>
        <begin position="258"/>
        <end position="275"/>
    </location>
</feature>
<feature type="signal peptide" evidence="2">
    <location>
        <begin position="1"/>
        <end position="22"/>
    </location>
</feature>
<dbReference type="EMBL" id="CAUOFW020008835">
    <property type="protein sequence ID" value="CAK9184057.1"/>
    <property type="molecule type" value="Genomic_DNA"/>
</dbReference>
<dbReference type="AlphaFoldDB" id="A0ABC8UTE3"/>
<feature type="region of interest" description="Disordered" evidence="1">
    <location>
        <begin position="150"/>
        <end position="275"/>
    </location>
</feature>
<accession>A0ABC8UTE3</accession>
<dbReference type="Proteomes" id="UP001642360">
    <property type="component" value="Unassembled WGS sequence"/>
</dbReference>
<keyword evidence="4" id="KW-1185">Reference proteome</keyword>
<feature type="compositionally biased region" description="Basic and acidic residues" evidence="1">
    <location>
        <begin position="87"/>
        <end position="108"/>
    </location>
</feature>